<accession>A0A0C2S9Q4</accession>
<reference evidence="2 3" key="1">
    <citation type="submission" date="2014-04" db="EMBL/GenBank/DDBJ databases">
        <title>Evolutionary Origins and Diversification of the Mycorrhizal Mutualists.</title>
        <authorList>
            <consortium name="DOE Joint Genome Institute"/>
            <consortium name="Mycorrhizal Genomics Consortium"/>
            <person name="Kohler A."/>
            <person name="Kuo A."/>
            <person name="Nagy L.G."/>
            <person name="Floudas D."/>
            <person name="Copeland A."/>
            <person name="Barry K.W."/>
            <person name="Cichocki N."/>
            <person name="Veneault-Fourrey C."/>
            <person name="LaButti K."/>
            <person name="Lindquist E.A."/>
            <person name="Lipzen A."/>
            <person name="Lundell T."/>
            <person name="Morin E."/>
            <person name="Murat C."/>
            <person name="Riley R."/>
            <person name="Ohm R."/>
            <person name="Sun H."/>
            <person name="Tunlid A."/>
            <person name="Henrissat B."/>
            <person name="Grigoriev I.V."/>
            <person name="Hibbett D.S."/>
            <person name="Martin F."/>
        </authorList>
    </citation>
    <scope>NUCLEOTIDE SEQUENCE [LARGE SCALE GENOMIC DNA]</scope>
    <source>
        <strain evidence="2 3">Koide BX008</strain>
    </source>
</reference>
<dbReference type="InParanoid" id="A0A0C2S9Q4"/>
<sequence>MIDYIDSHDYEDELRMDTAPTAATEEPRPTTTEQQQLSTQNMPLPHVQTALFDAPAFNLGHAPGTLPLNNITSPTPLAHDTIPPLFFSSISPITQPVQFSAEPPSISNSQTDAKTDNSQRSQSQAPWPSLEINEIPPEEQVQFIDDLAKETVHILRKSLTDRFRSELVADYVSALTAHMANMNMPIPPTPITAPYPRPEGYAYNPTSKGEWPKEKETRPTRLAQSSSTTYTRVVRNGFVRFVTDSPPSTRPITPVDTNMAVDPKGKQAPIHEPRIPPIQLPARPPLNSSNPPNNTNPSAVAATSTAKPKGSRPLPTAPKGSKQRPPTPVMAFNMARESFPKVSPEKLFELARNLTNNAANTDKPAVTKQSVPPSVWRQNQSDEYKKKYAAQWNTDDTTNQQRSYAQALASGDKNAWQTVKKSEYRPTNKGTHKRQIHIRSSTTRFHNMDHLAGPRLIDAINADLRQHSDDPDNHNWKNWI</sequence>
<evidence type="ECO:0000313" key="2">
    <source>
        <dbReference type="EMBL" id="KIL59495.1"/>
    </source>
</evidence>
<feature type="compositionally biased region" description="Polar residues" evidence="1">
    <location>
        <begin position="367"/>
        <end position="379"/>
    </location>
</feature>
<feature type="region of interest" description="Disordered" evidence="1">
    <location>
        <begin position="206"/>
        <end position="228"/>
    </location>
</feature>
<organism evidence="2 3">
    <name type="scientific">Amanita muscaria (strain Koide BX008)</name>
    <dbReference type="NCBI Taxonomy" id="946122"/>
    <lineage>
        <taxon>Eukaryota</taxon>
        <taxon>Fungi</taxon>
        <taxon>Dikarya</taxon>
        <taxon>Basidiomycota</taxon>
        <taxon>Agaricomycotina</taxon>
        <taxon>Agaricomycetes</taxon>
        <taxon>Agaricomycetidae</taxon>
        <taxon>Agaricales</taxon>
        <taxon>Pluteineae</taxon>
        <taxon>Amanitaceae</taxon>
        <taxon>Amanita</taxon>
    </lineage>
</organism>
<feature type="compositionally biased region" description="Pro residues" evidence="1">
    <location>
        <begin position="275"/>
        <end position="284"/>
    </location>
</feature>
<evidence type="ECO:0000256" key="1">
    <source>
        <dbReference type="SAM" id="MobiDB-lite"/>
    </source>
</evidence>
<feature type="compositionally biased region" description="Basic and acidic residues" evidence="1">
    <location>
        <begin position="210"/>
        <end position="219"/>
    </location>
</feature>
<dbReference type="EMBL" id="KN818314">
    <property type="protein sequence ID" value="KIL59495.1"/>
    <property type="molecule type" value="Genomic_DNA"/>
</dbReference>
<proteinExistence type="predicted"/>
<dbReference type="HOGENOM" id="CLU_568541_0_0_1"/>
<dbReference type="Proteomes" id="UP000054549">
    <property type="component" value="Unassembled WGS sequence"/>
</dbReference>
<keyword evidence="3" id="KW-1185">Reference proteome</keyword>
<feature type="region of interest" description="Disordered" evidence="1">
    <location>
        <begin position="359"/>
        <end position="381"/>
    </location>
</feature>
<protein>
    <submittedName>
        <fullName evidence="2">Uncharacterized protein</fullName>
    </submittedName>
</protein>
<evidence type="ECO:0000313" key="3">
    <source>
        <dbReference type="Proteomes" id="UP000054549"/>
    </source>
</evidence>
<dbReference type="AlphaFoldDB" id="A0A0C2S9Q4"/>
<feature type="compositionally biased region" description="Basic and acidic residues" evidence="1">
    <location>
        <begin position="263"/>
        <end position="274"/>
    </location>
</feature>
<feature type="region of interest" description="Disordered" evidence="1">
    <location>
        <begin position="242"/>
        <end position="328"/>
    </location>
</feature>
<gene>
    <name evidence="2" type="ORF">M378DRAFT_180766</name>
</gene>
<feature type="region of interest" description="Disordered" evidence="1">
    <location>
        <begin position="1"/>
        <end position="40"/>
    </location>
</feature>
<feature type="compositionally biased region" description="Basic and acidic residues" evidence="1">
    <location>
        <begin position="1"/>
        <end position="16"/>
    </location>
</feature>
<feature type="compositionally biased region" description="Low complexity" evidence="1">
    <location>
        <begin position="18"/>
        <end position="36"/>
    </location>
</feature>
<feature type="compositionally biased region" description="Polar residues" evidence="1">
    <location>
        <begin position="105"/>
        <end position="126"/>
    </location>
</feature>
<feature type="region of interest" description="Disordered" evidence="1">
    <location>
        <begin position="97"/>
        <end position="133"/>
    </location>
</feature>
<name>A0A0C2S9Q4_AMAMK</name>
<feature type="compositionally biased region" description="Low complexity" evidence="1">
    <location>
        <begin position="285"/>
        <end position="306"/>
    </location>
</feature>